<evidence type="ECO:0000313" key="3">
    <source>
        <dbReference type="Proteomes" id="UP001253595"/>
    </source>
</evidence>
<accession>A0ABU1UYH5</accession>
<dbReference type="EMBL" id="JAVDVX010000003">
    <property type="protein sequence ID" value="MDR7090205.1"/>
    <property type="molecule type" value="Genomic_DNA"/>
</dbReference>
<name>A0ABU1UYH5_9GAMM</name>
<proteinExistence type="predicted"/>
<dbReference type="Pfam" id="PF11154">
    <property type="entry name" value="DUF2934"/>
    <property type="match status" value="1"/>
</dbReference>
<evidence type="ECO:0000256" key="1">
    <source>
        <dbReference type="SAM" id="MobiDB-lite"/>
    </source>
</evidence>
<feature type="compositionally biased region" description="Low complexity" evidence="1">
    <location>
        <begin position="42"/>
        <end position="51"/>
    </location>
</feature>
<dbReference type="Proteomes" id="UP001253595">
    <property type="component" value="Unassembled WGS sequence"/>
</dbReference>
<keyword evidence="3" id="KW-1185">Reference proteome</keyword>
<comment type="caution">
    <text evidence="2">The sequence shown here is derived from an EMBL/GenBank/DDBJ whole genome shotgun (WGS) entry which is preliminary data.</text>
</comment>
<evidence type="ECO:0008006" key="4">
    <source>
        <dbReference type="Google" id="ProtNLM"/>
    </source>
</evidence>
<feature type="region of interest" description="Disordered" evidence="1">
    <location>
        <begin position="36"/>
        <end position="67"/>
    </location>
</feature>
<dbReference type="InterPro" id="IPR021327">
    <property type="entry name" value="DUF2934"/>
</dbReference>
<organism evidence="2 3">
    <name type="scientific">Cellvibrio fibrivorans</name>
    <dbReference type="NCBI Taxonomy" id="126350"/>
    <lineage>
        <taxon>Bacteria</taxon>
        <taxon>Pseudomonadati</taxon>
        <taxon>Pseudomonadota</taxon>
        <taxon>Gammaproteobacteria</taxon>
        <taxon>Cellvibrionales</taxon>
        <taxon>Cellvibrionaceae</taxon>
        <taxon>Cellvibrio</taxon>
    </lineage>
</organism>
<protein>
    <recommendedName>
        <fullName evidence="4">DUF2934 domain-containing protein</fullName>
    </recommendedName>
</protein>
<evidence type="ECO:0000313" key="2">
    <source>
        <dbReference type="EMBL" id="MDR7090205.1"/>
    </source>
</evidence>
<dbReference type="RefSeq" id="WP_310072349.1">
    <property type="nucleotide sequence ID" value="NZ_JAVDVX010000003.1"/>
</dbReference>
<reference evidence="2 3" key="1">
    <citation type="submission" date="2023-07" db="EMBL/GenBank/DDBJ databases">
        <title>Sorghum-associated microbial communities from plants grown in Nebraska, USA.</title>
        <authorList>
            <person name="Schachtman D."/>
        </authorList>
    </citation>
    <scope>NUCLEOTIDE SEQUENCE [LARGE SCALE GENOMIC DNA]</scope>
    <source>
        <strain evidence="2 3">BE190</strain>
    </source>
</reference>
<gene>
    <name evidence="2" type="ORF">J2X05_002227</name>
</gene>
<sequence>MTSDHEIRELAYYIWVSEGKPSGQSDKHWQLAAKMVAEQKNKNTGSNKSTNPYENKGDTEPEQPDQT</sequence>